<dbReference type="EMBL" id="BARS01041056">
    <property type="protein sequence ID" value="GAG41398.1"/>
    <property type="molecule type" value="Genomic_DNA"/>
</dbReference>
<evidence type="ECO:0000313" key="2">
    <source>
        <dbReference type="EMBL" id="GAG41398.1"/>
    </source>
</evidence>
<feature type="non-terminal residue" evidence="2">
    <location>
        <position position="33"/>
    </location>
</feature>
<protein>
    <submittedName>
        <fullName evidence="2">Uncharacterized protein</fullName>
    </submittedName>
</protein>
<dbReference type="AlphaFoldDB" id="X0XXT1"/>
<reference evidence="2" key="1">
    <citation type="journal article" date="2014" name="Front. Microbiol.">
        <title>High frequency of phylogenetically diverse reductive dehalogenase-homologous genes in deep subseafloor sedimentary metagenomes.</title>
        <authorList>
            <person name="Kawai M."/>
            <person name="Futagami T."/>
            <person name="Toyoda A."/>
            <person name="Takaki Y."/>
            <person name="Nishi S."/>
            <person name="Hori S."/>
            <person name="Arai W."/>
            <person name="Tsubouchi T."/>
            <person name="Morono Y."/>
            <person name="Uchiyama I."/>
            <person name="Ito T."/>
            <person name="Fujiyama A."/>
            <person name="Inagaki F."/>
            <person name="Takami H."/>
        </authorList>
    </citation>
    <scope>NUCLEOTIDE SEQUENCE</scope>
    <source>
        <strain evidence="2">Expedition CK06-06</strain>
    </source>
</reference>
<accession>X0XXT1</accession>
<organism evidence="2">
    <name type="scientific">marine sediment metagenome</name>
    <dbReference type="NCBI Taxonomy" id="412755"/>
    <lineage>
        <taxon>unclassified sequences</taxon>
        <taxon>metagenomes</taxon>
        <taxon>ecological metagenomes</taxon>
    </lineage>
</organism>
<feature type="region of interest" description="Disordered" evidence="1">
    <location>
        <begin position="1"/>
        <end position="33"/>
    </location>
</feature>
<feature type="compositionally biased region" description="Polar residues" evidence="1">
    <location>
        <begin position="16"/>
        <end position="25"/>
    </location>
</feature>
<evidence type="ECO:0000256" key="1">
    <source>
        <dbReference type="SAM" id="MobiDB-lite"/>
    </source>
</evidence>
<proteinExistence type="predicted"/>
<gene>
    <name evidence="2" type="ORF">S01H1_62503</name>
</gene>
<name>X0XXT1_9ZZZZ</name>
<sequence>MPVGLMNGTKKARSIPSVTNKTSSFGLMGGLGP</sequence>
<comment type="caution">
    <text evidence="2">The sequence shown here is derived from an EMBL/GenBank/DDBJ whole genome shotgun (WGS) entry which is preliminary data.</text>
</comment>